<dbReference type="InterPro" id="IPR012000">
    <property type="entry name" value="Thiamin_PyroP_enz_cen_dom"/>
</dbReference>
<dbReference type="FunFam" id="3.40.50.970:FF:000016">
    <property type="entry name" value="Acetolactate synthase"/>
    <property type="match status" value="1"/>
</dbReference>
<evidence type="ECO:0000256" key="8">
    <source>
        <dbReference type="ARBA" id="ARBA00022723"/>
    </source>
</evidence>
<organism evidence="19 20">
    <name type="scientific">Corynebacterium pseudogenitalium</name>
    <dbReference type="NCBI Taxonomy" id="38303"/>
    <lineage>
        <taxon>Bacteria</taxon>
        <taxon>Bacillati</taxon>
        <taxon>Actinomycetota</taxon>
        <taxon>Actinomycetes</taxon>
        <taxon>Mycobacteriales</taxon>
        <taxon>Corynebacteriaceae</taxon>
        <taxon>Corynebacterium</taxon>
    </lineage>
</organism>
<dbReference type="NCBIfam" id="TIGR00118">
    <property type="entry name" value="acolac_lg"/>
    <property type="match status" value="1"/>
</dbReference>
<dbReference type="InterPro" id="IPR045229">
    <property type="entry name" value="TPP_enz"/>
</dbReference>
<dbReference type="CDD" id="cd02015">
    <property type="entry name" value="TPP_AHAS"/>
    <property type="match status" value="1"/>
</dbReference>
<accession>A0ABD4TTV7</accession>
<evidence type="ECO:0000256" key="13">
    <source>
        <dbReference type="ARBA" id="ARBA00048670"/>
    </source>
</evidence>
<evidence type="ECO:0000256" key="14">
    <source>
        <dbReference type="RuleBase" id="RU003591"/>
    </source>
</evidence>
<dbReference type="Gene3D" id="3.40.50.970">
    <property type="match status" value="2"/>
</dbReference>
<dbReference type="GO" id="GO:0009082">
    <property type="term" value="P:branched-chain amino acid biosynthetic process"/>
    <property type="evidence" value="ECO:0007669"/>
    <property type="project" value="UniProtKB-KW"/>
</dbReference>
<evidence type="ECO:0000313" key="19">
    <source>
        <dbReference type="EMBL" id="MCQ4614735.1"/>
    </source>
</evidence>
<dbReference type="InterPro" id="IPR000399">
    <property type="entry name" value="TPP-bd_CS"/>
</dbReference>
<evidence type="ECO:0000256" key="7">
    <source>
        <dbReference type="ARBA" id="ARBA00022679"/>
    </source>
</evidence>
<evidence type="ECO:0000256" key="5">
    <source>
        <dbReference type="ARBA" id="ARBA00022605"/>
    </source>
</evidence>
<keyword evidence="5 14" id="KW-0028">Amino-acid biosynthesis</keyword>
<sequence length="624" mass="66505">MVASHKPPTNASTQPGDERTAPLITGADAVVRSLEELGTEIVFGLPGGAVLPLYDALFAAKKLRHVLVRHEQGAGHAAEGYAVASGKVGVCIATSGPGATNLVTPIGDAYLDSVPMVAITGQVGSSMIGTDAFQEADIRGITMPITKHNIMVTDVNEIPSVIATAFHIASSGRPGPVLVDIPKDVQAQLMEFSWPPKLLETGYVPADEPLSEQVMKAAERISQAKRPVLYIGGGVVKSAANKELLELVEATGIPVVTTLMALGAFPQDHPCYMGMPGMHGTVPAVGALQEADLLIAIGTRFDDRVTGDVDTFAPHADTIHADIDPAEIGKIRPVDVPIVGDAKKVLAQLTAAFTGSPNTPAPKIDAWMERLQDLQERFPRGYDKQDDGKLSPQFVIEMLSKTVGKDAIYASGVGQHQMWSAQFLDFDKPRHWLSSGGAGTMGYAVPAAMGAKAAMPDKEVWAVDGDGCFQMTNQEITTAAMEGLPIKVCLINNGNLGMVRQWQTLFYEGNYSHTKLGGEEAYVPDFVKLSEALGAQAVRVTKEEDVVPAIEWARGINDRPVVVEFIVGEDAQVWPMVAAGASNSDMQYALGMRPFFDMEESAAETPEAIHEVLTTLEDETEGAK</sequence>
<comment type="pathway">
    <text evidence="1 14">Amino-acid biosynthesis; L-isoleucine biosynthesis; L-isoleucine from 2-oxobutanoate: step 1/4.</text>
</comment>
<reference evidence="19 20" key="1">
    <citation type="submission" date="2021-04" db="EMBL/GenBank/DDBJ databases">
        <title>Corynebacterium genitalium sp. nov. and Corynebacterium genitalium sp. nov., two new species of the genus Corynebacterium.</title>
        <authorList>
            <person name="Jaen-Luchoro D."/>
            <person name="Pinyeiro-Iglesias B."/>
            <person name="Al-Shaer S."/>
            <person name="Karlsson R."/>
            <person name="Gonzales-Siles L."/>
            <person name="Cardew S."/>
            <person name="Jensie-Markopolous S."/>
            <person name="Ohlen M."/>
            <person name="Inganas E."/>
            <person name="Moore E.R.B."/>
        </authorList>
    </citation>
    <scope>NUCLEOTIDE SEQUENCE [LARGE SCALE GENOMIC DNA]</scope>
    <source>
        <strain evidence="19 20">CCUG 55013</strain>
    </source>
</reference>
<dbReference type="GO" id="GO:0000287">
    <property type="term" value="F:magnesium ion binding"/>
    <property type="evidence" value="ECO:0007669"/>
    <property type="project" value="UniProtKB-UniRule"/>
</dbReference>
<evidence type="ECO:0000256" key="10">
    <source>
        <dbReference type="ARBA" id="ARBA00022842"/>
    </source>
</evidence>
<keyword evidence="6" id="KW-0285">Flavoprotein</keyword>
<dbReference type="GO" id="GO:0008652">
    <property type="term" value="P:amino acid biosynthetic process"/>
    <property type="evidence" value="ECO:0007669"/>
    <property type="project" value="UniProtKB-KW"/>
</dbReference>
<feature type="domain" description="Thiamine pyrophosphate enzyme N-terminal TPP-binding" evidence="18">
    <location>
        <begin position="25"/>
        <end position="138"/>
    </location>
</feature>
<dbReference type="RefSeq" id="WP_256001102.1">
    <property type="nucleotide sequence ID" value="NZ_JAGPYW010000009.1"/>
</dbReference>
<feature type="domain" description="Thiamine pyrophosphate enzyme TPP-binding" evidence="17">
    <location>
        <begin position="412"/>
        <end position="565"/>
    </location>
</feature>
<dbReference type="InterPro" id="IPR039368">
    <property type="entry name" value="AHAS_TPP"/>
</dbReference>
<dbReference type="SUPFAM" id="SSF52518">
    <property type="entry name" value="Thiamin diphosphate-binding fold (THDP-binding)"/>
    <property type="match status" value="2"/>
</dbReference>
<dbReference type="InterPro" id="IPR011766">
    <property type="entry name" value="TPP_enzyme_TPP-bd"/>
</dbReference>
<dbReference type="CDD" id="cd07035">
    <property type="entry name" value="TPP_PYR_POX_like"/>
    <property type="match status" value="1"/>
</dbReference>
<dbReference type="FunFam" id="3.40.50.1220:FF:000008">
    <property type="entry name" value="Acetolactate synthase"/>
    <property type="match status" value="1"/>
</dbReference>
<keyword evidence="8 14" id="KW-0479">Metal-binding</keyword>
<comment type="pathway">
    <text evidence="2 14">Amino-acid biosynthesis; L-valine biosynthesis; L-valine from pyruvate: step 1/4.</text>
</comment>
<name>A0ABD4TTV7_9CORY</name>
<evidence type="ECO:0000313" key="20">
    <source>
        <dbReference type="Proteomes" id="UP001205080"/>
    </source>
</evidence>
<evidence type="ECO:0000256" key="9">
    <source>
        <dbReference type="ARBA" id="ARBA00022827"/>
    </source>
</evidence>
<feature type="domain" description="Thiamine pyrophosphate enzyme central" evidence="16">
    <location>
        <begin position="216"/>
        <end position="349"/>
    </location>
</feature>
<proteinExistence type="inferred from homology"/>
<keyword evidence="12 14" id="KW-0100">Branched-chain amino acid biosynthesis</keyword>
<dbReference type="EMBL" id="JAGPYW010000009">
    <property type="protein sequence ID" value="MCQ4614735.1"/>
    <property type="molecule type" value="Genomic_DNA"/>
</dbReference>
<evidence type="ECO:0000256" key="15">
    <source>
        <dbReference type="SAM" id="MobiDB-lite"/>
    </source>
</evidence>
<comment type="catalytic activity">
    <reaction evidence="13 14">
        <text>2 pyruvate + H(+) = (2S)-2-acetolactate + CO2</text>
        <dbReference type="Rhea" id="RHEA:25249"/>
        <dbReference type="ChEBI" id="CHEBI:15361"/>
        <dbReference type="ChEBI" id="CHEBI:15378"/>
        <dbReference type="ChEBI" id="CHEBI:16526"/>
        <dbReference type="ChEBI" id="CHEBI:58476"/>
        <dbReference type="EC" id="2.2.1.6"/>
    </reaction>
</comment>
<keyword evidence="9" id="KW-0274">FAD</keyword>
<dbReference type="GO" id="GO:0003984">
    <property type="term" value="F:acetolactate synthase activity"/>
    <property type="evidence" value="ECO:0007669"/>
    <property type="project" value="UniProtKB-EC"/>
</dbReference>
<dbReference type="InterPro" id="IPR029061">
    <property type="entry name" value="THDP-binding"/>
</dbReference>
<dbReference type="FunFam" id="3.40.50.970:FF:000007">
    <property type="entry name" value="Acetolactate synthase"/>
    <property type="match status" value="1"/>
</dbReference>
<comment type="similarity">
    <text evidence="3 14">Belongs to the TPP enzyme family.</text>
</comment>
<dbReference type="SUPFAM" id="SSF52467">
    <property type="entry name" value="DHS-like NAD/FAD-binding domain"/>
    <property type="match status" value="1"/>
</dbReference>
<dbReference type="Pfam" id="PF00205">
    <property type="entry name" value="TPP_enzyme_M"/>
    <property type="match status" value="1"/>
</dbReference>
<evidence type="ECO:0000256" key="2">
    <source>
        <dbReference type="ARBA" id="ARBA00005025"/>
    </source>
</evidence>
<dbReference type="AlphaFoldDB" id="A0ABD4TTV7"/>
<dbReference type="NCBIfam" id="NF005860">
    <property type="entry name" value="PRK07789.1"/>
    <property type="match status" value="1"/>
</dbReference>
<keyword evidence="7 14" id="KW-0808">Transferase</keyword>
<gene>
    <name evidence="19" type="ORF">KBX22_08345</name>
</gene>
<dbReference type="GO" id="GO:0030976">
    <property type="term" value="F:thiamine pyrophosphate binding"/>
    <property type="evidence" value="ECO:0007669"/>
    <property type="project" value="UniProtKB-UniRule"/>
</dbReference>
<feature type="region of interest" description="Disordered" evidence="15">
    <location>
        <begin position="1"/>
        <end position="22"/>
    </location>
</feature>
<dbReference type="Pfam" id="PF02776">
    <property type="entry name" value="TPP_enzyme_N"/>
    <property type="match status" value="1"/>
</dbReference>
<evidence type="ECO:0000256" key="3">
    <source>
        <dbReference type="ARBA" id="ARBA00007812"/>
    </source>
</evidence>
<keyword evidence="11 14" id="KW-0786">Thiamine pyrophosphate</keyword>
<evidence type="ECO:0000256" key="12">
    <source>
        <dbReference type="ARBA" id="ARBA00023304"/>
    </source>
</evidence>
<protein>
    <recommendedName>
        <fullName evidence="4 14">Acetolactate synthase</fullName>
        <ecNumber evidence="4 14">2.2.1.6</ecNumber>
    </recommendedName>
</protein>
<evidence type="ECO:0000256" key="6">
    <source>
        <dbReference type="ARBA" id="ARBA00022630"/>
    </source>
</evidence>
<evidence type="ECO:0000259" key="16">
    <source>
        <dbReference type="Pfam" id="PF00205"/>
    </source>
</evidence>
<dbReference type="EC" id="2.2.1.6" evidence="4 14"/>
<dbReference type="InterPro" id="IPR012846">
    <property type="entry name" value="Acetolactate_synth_lsu"/>
</dbReference>
<dbReference type="Gene3D" id="3.40.50.1220">
    <property type="entry name" value="TPP-binding domain"/>
    <property type="match status" value="1"/>
</dbReference>
<dbReference type="PANTHER" id="PTHR18968:SF13">
    <property type="entry name" value="ACETOLACTATE SYNTHASE CATALYTIC SUBUNIT, MITOCHONDRIAL"/>
    <property type="match status" value="1"/>
</dbReference>
<evidence type="ECO:0000256" key="1">
    <source>
        <dbReference type="ARBA" id="ARBA00004974"/>
    </source>
</evidence>
<evidence type="ECO:0000256" key="4">
    <source>
        <dbReference type="ARBA" id="ARBA00013145"/>
    </source>
</evidence>
<dbReference type="InterPro" id="IPR012001">
    <property type="entry name" value="Thiamin_PyroP_enz_TPP-bd_dom"/>
</dbReference>
<keyword evidence="10 14" id="KW-0460">Magnesium</keyword>
<dbReference type="PROSITE" id="PS00187">
    <property type="entry name" value="TPP_ENZYMES"/>
    <property type="match status" value="1"/>
</dbReference>
<evidence type="ECO:0000259" key="18">
    <source>
        <dbReference type="Pfam" id="PF02776"/>
    </source>
</evidence>
<comment type="cofactor">
    <cofactor evidence="14">
        <name>Mg(2+)</name>
        <dbReference type="ChEBI" id="CHEBI:18420"/>
    </cofactor>
    <text evidence="14">Binds 1 Mg(2+) ion per subunit.</text>
</comment>
<dbReference type="PANTHER" id="PTHR18968">
    <property type="entry name" value="THIAMINE PYROPHOSPHATE ENZYMES"/>
    <property type="match status" value="1"/>
</dbReference>
<comment type="cofactor">
    <cofactor evidence="14">
        <name>thiamine diphosphate</name>
        <dbReference type="ChEBI" id="CHEBI:58937"/>
    </cofactor>
    <text evidence="14">Binds 1 thiamine pyrophosphate per subunit.</text>
</comment>
<evidence type="ECO:0000259" key="17">
    <source>
        <dbReference type="Pfam" id="PF02775"/>
    </source>
</evidence>
<comment type="caution">
    <text evidence="19">The sequence shown here is derived from an EMBL/GenBank/DDBJ whole genome shotgun (WGS) entry which is preliminary data.</text>
</comment>
<evidence type="ECO:0000256" key="11">
    <source>
        <dbReference type="ARBA" id="ARBA00023052"/>
    </source>
</evidence>
<dbReference type="Proteomes" id="UP001205080">
    <property type="component" value="Unassembled WGS sequence"/>
</dbReference>
<dbReference type="Pfam" id="PF02775">
    <property type="entry name" value="TPP_enzyme_C"/>
    <property type="match status" value="1"/>
</dbReference>
<dbReference type="InterPro" id="IPR029035">
    <property type="entry name" value="DHS-like_NAD/FAD-binding_dom"/>
</dbReference>